<comment type="caution">
    <text evidence="2">The sequence shown here is derived from an EMBL/GenBank/DDBJ whole genome shotgun (WGS) entry which is preliminary data.</text>
</comment>
<dbReference type="AlphaFoldDB" id="A0A978VPE2"/>
<dbReference type="EMBL" id="JAEACU010000003">
    <property type="protein sequence ID" value="KAH7537417.1"/>
    <property type="molecule type" value="Genomic_DNA"/>
</dbReference>
<name>A0A978VPE2_ZIZJJ</name>
<gene>
    <name evidence="2" type="ORF">FEM48_Zijuj03G0090300</name>
</gene>
<dbReference type="Proteomes" id="UP000813462">
    <property type="component" value="Unassembled WGS sequence"/>
</dbReference>
<evidence type="ECO:0000313" key="3">
    <source>
        <dbReference type="Proteomes" id="UP000813462"/>
    </source>
</evidence>
<dbReference type="PANTHER" id="PTHR37263">
    <property type="entry name" value="EXPRESSED PROTEIN"/>
    <property type="match status" value="1"/>
</dbReference>
<feature type="region of interest" description="Disordered" evidence="1">
    <location>
        <begin position="27"/>
        <end position="83"/>
    </location>
</feature>
<proteinExistence type="predicted"/>
<reference evidence="2" key="1">
    <citation type="journal article" date="2021" name="Front. Plant Sci.">
        <title>Chromosome-Scale Genome Assembly for Chinese Sour Jujube and Insights Into Its Genome Evolution and Domestication Signature.</title>
        <authorList>
            <person name="Shen L.-Y."/>
            <person name="Luo H."/>
            <person name="Wang X.-L."/>
            <person name="Wang X.-M."/>
            <person name="Qiu X.-J."/>
            <person name="Liu H."/>
            <person name="Zhou S.-S."/>
            <person name="Jia K.-H."/>
            <person name="Nie S."/>
            <person name="Bao Y.-T."/>
            <person name="Zhang R.-G."/>
            <person name="Yun Q.-Z."/>
            <person name="Chai Y.-H."/>
            <person name="Lu J.-Y."/>
            <person name="Li Y."/>
            <person name="Zhao S.-W."/>
            <person name="Mao J.-F."/>
            <person name="Jia S.-G."/>
            <person name="Mao Y.-M."/>
        </authorList>
    </citation>
    <scope>NUCLEOTIDE SEQUENCE</scope>
    <source>
        <strain evidence="2">AT0</strain>
        <tissue evidence="2">Leaf</tissue>
    </source>
</reference>
<dbReference type="PANTHER" id="PTHR37263:SF2">
    <property type="entry name" value="EXPRESSED PROTEIN"/>
    <property type="match status" value="1"/>
</dbReference>
<protein>
    <submittedName>
        <fullName evidence="2">Uncharacterized protein</fullName>
    </submittedName>
</protein>
<feature type="compositionally biased region" description="Basic and acidic residues" evidence="1">
    <location>
        <begin position="27"/>
        <end position="44"/>
    </location>
</feature>
<evidence type="ECO:0000256" key="1">
    <source>
        <dbReference type="SAM" id="MobiDB-lite"/>
    </source>
</evidence>
<accession>A0A978VPE2</accession>
<evidence type="ECO:0000313" key="2">
    <source>
        <dbReference type="EMBL" id="KAH7537417.1"/>
    </source>
</evidence>
<sequence length="83" mass="9343">MHLWPSTMLRDSFKHAYLKKLEWNLSRMKSEKKSSSSTEEKLLDSEEGEVNGEVAGTKSPTPQAPNGRFGLGNLLADKVTKRH</sequence>
<organism evidence="2 3">
    <name type="scientific">Ziziphus jujuba var. spinosa</name>
    <dbReference type="NCBI Taxonomy" id="714518"/>
    <lineage>
        <taxon>Eukaryota</taxon>
        <taxon>Viridiplantae</taxon>
        <taxon>Streptophyta</taxon>
        <taxon>Embryophyta</taxon>
        <taxon>Tracheophyta</taxon>
        <taxon>Spermatophyta</taxon>
        <taxon>Magnoliopsida</taxon>
        <taxon>eudicotyledons</taxon>
        <taxon>Gunneridae</taxon>
        <taxon>Pentapetalae</taxon>
        <taxon>rosids</taxon>
        <taxon>fabids</taxon>
        <taxon>Rosales</taxon>
        <taxon>Rhamnaceae</taxon>
        <taxon>Paliureae</taxon>
        <taxon>Ziziphus</taxon>
    </lineage>
</organism>